<comment type="caution">
    <text evidence="1">The sequence shown here is derived from an EMBL/GenBank/DDBJ whole genome shotgun (WGS) entry which is preliminary data.</text>
</comment>
<gene>
    <name evidence="1" type="ORF">DWQ56_15400</name>
</gene>
<proteinExistence type="predicted"/>
<dbReference type="AlphaFoldDB" id="A0A3E0M774"/>
<reference evidence="1 2" key="1">
    <citation type="submission" date="2017-08" db="EMBL/GenBank/DDBJ databases">
        <title>Functional genomic and metabolic studies of the symbiotic interactions of six Microcystis-dominated communities.</title>
        <authorList>
            <person name="Li Q."/>
            <person name="Lin F."/>
        </authorList>
    </citation>
    <scope>NUCLEOTIDE SEQUENCE [LARGE SCALE GENOMIC DNA]</scope>
    <source>
        <strain evidence="1">DA14</strain>
    </source>
</reference>
<dbReference type="Proteomes" id="UP000256301">
    <property type="component" value="Unassembled WGS sequence"/>
</dbReference>
<dbReference type="EMBL" id="QQWE01000005">
    <property type="protein sequence ID" value="REJ55660.1"/>
    <property type="molecule type" value="Genomic_DNA"/>
</dbReference>
<organism evidence="1 2">
    <name type="scientific">Microcystis aeruginosa DA14</name>
    <dbReference type="NCBI Taxonomy" id="1987506"/>
    <lineage>
        <taxon>Bacteria</taxon>
        <taxon>Bacillati</taxon>
        <taxon>Cyanobacteriota</taxon>
        <taxon>Cyanophyceae</taxon>
        <taxon>Oscillatoriophycideae</taxon>
        <taxon>Chroococcales</taxon>
        <taxon>Microcystaceae</taxon>
        <taxon>Microcystis</taxon>
    </lineage>
</organism>
<evidence type="ECO:0000313" key="2">
    <source>
        <dbReference type="Proteomes" id="UP000256301"/>
    </source>
</evidence>
<sequence>MPNLTLSNEQVIELVKQLPEDQKQEVYKILILSQSHRWESLSNYAIDKARIVAKERGYDWDTMTEEEKEEFIDEIVHEPS</sequence>
<evidence type="ECO:0000313" key="1">
    <source>
        <dbReference type="EMBL" id="REJ55660.1"/>
    </source>
</evidence>
<name>A0A3E0M774_MICAE</name>
<protein>
    <submittedName>
        <fullName evidence="1">Uncharacterized protein</fullName>
    </submittedName>
</protein>
<accession>A0A3E0M774</accession>